<dbReference type="GO" id="GO:0008270">
    <property type="term" value="F:zinc ion binding"/>
    <property type="evidence" value="ECO:0007669"/>
    <property type="project" value="UniProtKB-KW"/>
</dbReference>
<dbReference type="Pfam" id="PF08630">
    <property type="entry name" value="Dfp1_Him1_M"/>
    <property type="match status" value="1"/>
</dbReference>
<dbReference type="OrthoDB" id="21380at2759"/>
<dbReference type="SUPFAM" id="SSF52113">
    <property type="entry name" value="BRCT domain"/>
    <property type="match status" value="1"/>
</dbReference>
<dbReference type="Gene3D" id="3.40.50.10190">
    <property type="entry name" value="BRCT domain"/>
    <property type="match status" value="1"/>
</dbReference>
<dbReference type="GO" id="GO:0043539">
    <property type="term" value="F:protein serine/threonine kinase activator activity"/>
    <property type="evidence" value="ECO:0007669"/>
    <property type="project" value="TreeGrafter"/>
</dbReference>
<dbReference type="STRING" id="1330018.A0A167PP29"/>
<dbReference type="Pfam" id="PF22437">
    <property type="entry name" value="DBF4_BRCT"/>
    <property type="match status" value="1"/>
</dbReference>
<feature type="region of interest" description="Disordered" evidence="5">
    <location>
        <begin position="1"/>
        <end position="53"/>
    </location>
</feature>
<dbReference type="CDD" id="cd00027">
    <property type="entry name" value="BRCT"/>
    <property type="match status" value="1"/>
</dbReference>
<dbReference type="PANTHER" id="PTHR15375">
    <property type="entry name" value="ACTIVATOR OF S-PHASE KINASE-RELATED"/>
    <property type="match status" value="1"/>
</dbReference>
<dbReference type="Gene3D" id="6.10.250.3410">
    <property type="entry name" value="DBF zinc finger"/>
    <property type="match status" value="1"/>
</dbReference>
<proteinExistence type="predicted"/>
<dbReference type="InterPro" id="IPR038545">
    <property type="entry name" value="Znf_DBF_sf"/>
</dbReference>
<evidence type="ECO:0000256" key="5">
    <source>
        <dbReference type="SAM" id="MobiDB-lite"/>
    </source>
</evidence>
<evidence type="ECO:0000256" key="2">
    <source>
        <dbReference type="ARBA" id="ARBA00022771"/>
    </source>
</evidence>
<dbReference type="InterPro" id="IPR013939">
    <property type="entry name" value="Regulatory_Dfp1/Him1"/>
</dbReference>
<sequence>MAARIKRTREERQSDAAQPPAPKRACASPSKRPIKKQPSKTDKDKVERRDKRERFEAQEREFREKYSAAFPKWTFHFDSLDATTSSNLTQRVMQLGARVDTFFSKKVSHVITARTIPPDVKVSRGSSTKDATPQAALMKREGDKENVAPRSSQQGQRLSQTQSTQQWKSSGRPALAPLVRKDGNLLFEDSTLVKNDLLTKALHFGMKVWSVEKLTSVLDRIQLPASPLHQTPNLSHLLADERLHGTRERDPNALRPDYTYFQRSSFFVLVEDMSGEHCAIMAKQYERPGKGEKAPWPCLYADKNASGPFSPGYEESTSEEKPLANLSHEIAAAATLAAQPIASGAALMVKAKRPADLRKVLSMNNVKRAAAARGTPDASQAVQHSHDRNAYIAASGNSVSVTSAIATSARSGTGSVLPGTMAHTTNKQLQERLRQQVLTNRLVAANVAPGLRKSKSTNTLKLPMREETKKPGYCENCRIKFADFSQHVKSKKHRTFATTQENFLQLDEVLERLRRPLVNEKLDIDELIAEQDDEDYDEDSNMQDEELEIAGSFDPAVDAFIDDELGRGTKGGLANHWKTVPMPAGLM</sequence>
<accession>A0A167PP29</accession>
<dbReference type="GO" id="GO:0031431">
    <property type="term" value="C:Dbf4-dependent protein kinase complex"/>
    <property type="evidence" value="ECO:0007669"/>
    <property type="project" value="TreeGrafter"/>
</dbReference>
<dbReference type="InterPro" id="IPR036420">
    <property type="entry name" value="BRCT_dom_sf"/>
</dbReference>
<dbReference type="GO" id="GO:1901987">
    <property type="term" value="P:regulation of cell cycle phase transition"/>
    <property type="evidence" value="ECO:0007669"/>
    <property type="project" value="TreeGrafter"/>
</dbReference>
<dbReference type="AlphaFoldDB" id="A0A167PP29"/>
<dbReference type="InterPro" id="IPR055116">
    <property type="entry name" value="DBF4_BRCT"/>
</dbReference>
<evidence type="ECO:0000256" key="3">
    <source>
        <dbReference type="ARBA" id="ARBA00022833"/>
    </source>
</evidence>
<feature type="domain" description="DBF4-type" evidence="6">
    <location>
        <begin position="467"/>
        <end position="516"/>
    </location>
</feature>
<feature type="compositionally biased region" description="Low complexity" evidence="5">
    <location>
        <begin position="159"/>
        <end position="170"/>
    </location>
</feature>
<dbReference type="InterPro" id="IPR001357">
    <property type="entry name" value="BRCT_dom"/>
</dbReference>
<dbReference type="InterPro" id="IPR006572">
    <property type="entry name" value="Znf_DBF"/>
</dbReference>
<dbReference type="FunFam" id="6.10.250.3410:FF:000001">
    <property type="entry name" value="Protein DBF4 homolog A"/>
    <property type="match status" value="1"/>
</dbReference>
<evidence type="ECO:0000256" key="4">
    <source>
        <dbReference type="PROSITE-ProRule" id="PRU00600"/>
    </source>
</evidence>
<keyword evidence="2 4" id="KW-0863">Zinc-finger</keyword>
<dbReference type="GO" id="GO:0003676">
    <property type="term" value="F:nucleic acid binding"/>
    <property type="evidence" value="ECO:0007669"/>
    <property type="project" value="InterPro"/>
</dbReference>
<feature type="compositionally biased region" description="Basic and acidic residues" evidence="5">
    <location>
        <begin position="138"/>
        <end position="147"/>
    </location>
</feature>
<dbReference type="SMART" id="SM00586">
    <property type="entry name" value="ZnF_DBF"/>
    <property type="match status" value="1"/>
</dbReference>
<dbReference type="EMBL" id="KV417273">
    <property type="protein sequence ID" value="KZO98993.1"/>
    <property type="molecule type" value="Genomic_DNA"/>
</dbReference>
<dbReference type="PROSITE" id="PS51265">
    <property type="entry name" value="ZF_DBF4"/>
    <property type="match status" value="1"/>
</dbReference>
<name>A0A167PP29_CALVF</name>
<organism evidence="7 8">
    <name type="scientific">Calocera viscosa (strain TUFC12733)</name>
    <dbReference type="NCBI Taxonomy" id="1330018"/>
    <lineage>
        <taxon>Eukaryota</taxon>
        <taxon>Fungi</taxon>
        <taxon>Dikarya</taxon>
        <taxon>Basidiomycota</taxon>
        <taxon>Agaricomycotina</taxon>
        <taxon>Dacrymycetes</taxon>
        <taxon>Dacrymycetales</taxon>
        <taxon>Dacrymycetaceae</taxon>
        <taxon>Calocera</taxon>
    </lineage>
</organism>
<reference evidence="7 8" key="1">
    <citation type="journal article" date="2016" name="Mol. Biol. Evol.">
        <title>Comparative Genomics of Early-Diverging Mushroom-Forming Fungi Provides Insights into the Origins of Lignocellulose Decay Capabilities.</title>
        <authorList>
            <person name="Nagy L.G."/>
            <person name="Riley R."/>
            <person name="Tritt A."/>
            <person name="Adam C."/>
            <person name="Daum C."/>
            <person name="Floudas D."/>
            <person name="Sun H."/>
            <person name="Yadav J.S."/>
            <person name="Pangilinan J."/>
            <person name="Larsson K.H."/>
            <person name="Matsuura K."/>
            <person name="Barry K."/>
            <person name="Labutti K."/>
            <person name="Kuo R."/>
            <person name="Ohm R.A."/>
            <person name="Bhattacharya S.S."/>
            <person name="Shirouzu T."/>
            <person name="Yoshinaga Y."/>
            <person name="Martin F.M."/>
            <person name="Grigoriev I.V."/>
            <person name="Hibbett D.S."/>
        </authorList>
    </citation>
    <scope>NUCLEOTIDE SEQUENCE [LARGE SCALE GENOMIC DNA]</scope>
    <source>
        <strain evidence="7 8">TUFC12733</strain>
    </source>
</reference>
<protein>
    <recommendedName>
        <fullName evidence="6">DBF4-type domain-containing protein</fullName>
    </recommendedName>
</protein>
<evidence type="ECO:0000313" key="7">
    <source>
        <dbReference type="EMBL" id="KZO98993.1"/>
    </source>
</evidence>
<dbReference type="Proteomes" id="UP000076738">
    <property type="component" value="Unassembled WGS sequence"/>
</dbReference>
<feature type="compositionally biased region" description="Polar residues" evidence="5">
    <location>
        <begin position="149"/>
        <end position="158"/>
    </location>
</feature>
<dbReference type="PANTHER" id="PTHR15375:SF26">
    <property type="entry name" value="PROTEIN CHIFFON"/>
    <property type="match status" value="1"/>
</dbReference>
<feature type="region of interest" description="Disordered" evidence="5">
    <location>
        <begin position="119"/>
        <end position="174"/>
    </location>
</feature>
<evidence type="ECO:0000313" key="8">
    <source>
        <dbReference type="Proteomes" id="UP000076738"/>
    </source>
</evidence>
<gene>
    <name evidence="7" type="ORF">CALVIDRAFT_561410</name>
</gene>
<keyword evidence="1" id="KW-0479">Metal-binding</keyword>
<evidence type="ECO:0000256" key="1">
    <source>
        <dbReference type="ARBA" id="ARBA00022723"/>
    </source>
</evidence>
<dbReference type="Pfam" id="PF07535">
    <property type="entry name" value="zf-DBF"/>
    <property type="match status" value="1"/>
</dbReference>
<dbReference type="InterPro" id="IPR051590">
    <property type="entry name" value="Replication_Regulatory_Kinase"/>
</dbReference>
<dbReference type="GO" id="GO:0010571">
    <property type="term" value="P:positive regulation of nuclear cell cycle DNA replication"/>
    <property type="evidence" value="ECO:0007669"/>
    <property type="project" value="TreeGrafter"/>
</dbReference>
<keyword evidence="3" id="KW-0862">Zinc</keyword>
<keyword evidence="8" id="KW-1185">Reference proteome</keyword>
<dbReference type="Pfam" id="PF00533">
    <property type="entry name" value="BRCT"/>
    <property type="match status" value="1"/>
</dbReference>
<feature type="compositionally biased region" description="Basic and acidic residues" evidence="5">
    <location>
        <begin position="39"/>
        <end position="53"/>
    </location>
</feature>
<evidence type="ECO:0000259" key="6">
    <source>
        <dbReference type="PROSITE" id="PS51265"/>
    </source>
</evidence>